<evidence type="ECO:0000259" key="17">
    <source>
        <dbReference type="Pfam" id="PF01658"/>
    </source>
</evidence>
<dbReference type="EMBL" id="KP689394">
    <property type="protein sequence ID" value="AJP61944.1"/>
    <property type="molecule type" value="Genomic_DNA"/>
</dbReference>
<dbReference type="InterPro" id="IPR036291">
    <property type="entry name" value="NAD(P)-bd_dom_sf"/>
</dbReference>
<dbReference type="FunFam" id="3.40.50.720:FF:000069">
    <property type="entry name" value="Inositol-3-phosphate synthase 1"/>
    <property type="match status" value="1"/>
</dbReference>
<evidence type="ECO:0000256" key="8">
    <source>
        <dbReference type="ARBA" id="ARBA00022490"/>
    </source>
</evidence>
<evidence type="ECO:0000256" key="9">
    <source>
        <dbReference type="ARBA" id="ARBA00022516"/>
    </source>
</evidence>
<evidence type="ECO:0000256" key="7">
    <source>
        <dbReference type="ARBA" id="ARBA00012125"/>
    </source>
</evidence>
<evidence type="ECO:0000256" key="6">
    <source>
        <dbReference type="ARBA" id="ARBA00011881"/>
    </source>
</evidence>
<dbReference type="GO" id="GO:0006021">
    <property type="term" value="P:inositol biosynthetic process"/>
    <property type="evidence" value="ECO:0007669"/>
    <property type="project" value="UniProtKB-UniPathway"/>
</dbReference>
<dbReference type="FunFam" id="3.40.50.720:FF:000334">
    <property type="entry name" value="Inositol-3-phosphate synthase"/>
    <property type="match status" value="1"/>
</dbReference>
<dbReference type="VEuPathDB" id="TriTrypDB:ADEAN_000527900"/>
<organism evidence="18">
    <name type="scientific">Angomonas deanei</name>
    <dbReference type="NCBI Taxonomy" id="59799"/>
    <lineage>
        <taxon>Eukaryota</taxon>
        <taxon>Discoba</taxon>
        <taxon>Euglenozoa</taxon>
        <taxon>Kinetoplastea</taxon>
        <taxon>Metakinetoplastina</taxon>
        <taxon>Trypanosomatida</taxon>
        <taxon>Trypanosomatidae</taxon>
        <taxon>Strigomonadinae</taxon>
        <taxon>Angomonas</taxon>
    </lineage>
</organism>
<evidence type="ECO:0000256" key="1">
    <source>
        <dbReference type="ARBA" id="ARBA00000113"/>
    </source>
</evidence>
<dbReference type="InterPro" id="IPR013021">
    <property type="entry name" value="Myo-inos-1-P_Synthase_GAPDH"/>
</dbReference>
<keyword evidence="10" id="KW-0398">Inositol biosynthesis</keyword>
<reference evidence="18" key="1">
    <citation type="submission" date="2015-01" db="EMBL/GenBank/DDBJ databases">
        <title>Genomic and phylogenetic analysis of phosphatidilinositol production and its derivatives in Angomonas deanei.</title>
        <authorList>
            <person name="de Azevedo-Martins A.C."/>
            <person name="Alves J.M.P."/>
            <person name="Mello F.G."/>
            <person name="Vasconcelos A.T.R."/>
            <person name="de Souza W."/>
            <person name="Einicker-Lamas M."/>
            <person name="Motta M.C.M."/>
        </authorList>
    </citation>
    <scope>NUCLEOTIDE SEQUENCE</scope>
</reference>
<dbReference type="UniPathway" id="UPA00823">
    <property type="reaction ID" value="UER00787"/>
</dbReference>
<dbReference type="AlphaFoldDB" id="A0A0C5K7Y7"/>
<keyword evidence="12" id="KW-0443">Lipid metabolism</keyword>
<comment type="subunit">
    <text evidence="6">Homotetramer.</text>
</comment>
<comment type="catalytic activity">
    <reaction evidence="1">
        <text>D-glucose 6-phosphate = 1D-myo-inositol 3-phosphate</text>
        <dbReference type="Rhea" id="RHEA:10716"/>
        <dbReference type="ChEBI" id="CHEBI:58401"/>
        <dbReference type="ChEBI" id="CHEBI:61548"/>
        <dbReference type="EC" id="5.5.1.4"/>
    </reaction>
</comment>
<evidence type="ECO:0000256" key="10">
    <source>
        <dbReference type="ARBA" id="ARBA00022550"/>
    </source>
</evidence>
<comment type="subcellular location">
    <subcellularLocation>
        <location evidence="3">Cytoplasm</location>
    </subcellularLocation>
</comment>
<dbReference type="FunFam" id="3.30.360.10:FF:000040">
    <property type="entry name" value="Inositol 1-phosphate synthase"/>
    <property type="match status" value="1"/>
</dbReference>
<evidence type="ECO:0000256" key="5">
    <source>
        <dbReference type="ARBA" id="ARBA00010813"/>
    </source>
</evidence>
<sequence length="521" mass="57113">MTTVRVKSDNVKYTDEAIESKYVYHSTRVTKTGDAVEVEPVDTTLRFRTERKVPRVGTMLVGWGGNNGTTVTAGILANKHGITWRTKTGVQKANYFGSITQSSTINLGLTRDLHETFVPLNSIVPMVSPNDLVIGGWDCSSMNLGDAMQRAGVLDVQLQNALYDHMKQLTPLPALFDLDFVAGNQEGRADNTIKAANKWEAVEKVRADIRHFKSTNQLDKVIVLWTANTERFCDHATGIHDTADNFIAAVKRNEAEISPSSLYALAAILEGSSYINGAPQNTICNGLVELARQNKVFIGGDDFKSGQTKMKSALVEFFVGAGIKPECIASYNHLGNNDGYNLSAPRQFRSKEITKSNVVDDMVASNNILFPPGEKPDHCIVIKYLPYVGDSKRAMDEYTFSIFMGGQQTVVMHNTCEDSLLATPLIIDLVVLTELMERITLSTDGSSAESYEHMDTVLSILSYLLKAPAVPEGTPVINALNRQKQAIENLLRGLVGSPPENNLLLECRVPGMRASHQGVAQ</sequence>
<evidence type="ECO:0000256" key="3">
    <source>
        <dbReference type="ARBA" id="ARBA00004496"/>
    </source>
</evidence>
<keyword evidence="8" id="KW-0963">Cytoplasm</keyword>
<comment type="similarity">
    <text evidence="5">Belongs to the myo-inositol 1-phosphate synthase family.</text>
</comment>
<evidence type="ECO:0000256" key="14">
    <source>
        <dbReference type="ARBA" id="ARBA00023235"/>
    </source>
</evidence>
<feature type="domain" description="Myo-inositol-1-phosphate synthase GAPDH-like" evidence="17">
    <location>
        <begin position="306"/>
        <end position="419"/>
    </location>
</feature>
<evidence type="ECO:0000256" key="12">
    <source>
        <dbReference type="ARBA" id="ARBA00023098"/>
    </source>
</evidence>
<evidence type="ECO:0000313" key="18">
    <source>
        <dbReference type="EMBL" id="AJP61944.1"/>
    </source>
</evidence>
<dbReference type="PIRSF" id="PIRSF015578">
    <property type="entry name" value="Myoinos-ppht_syn"/>
    <property type="match status" value="1"/>
</dbReference>
<proteinExistence type="inferred from homology"/>
<keyword evidence="11" id="KW-0520">NAD</keyword>
<evidence type="ECO:0000256" key="4">
    <source>
        <dbReference type="ARBA" id="ARBA00005117"/>
    </source>
</evidence>
<keyword evidence="14 18" id="KW-0413">Isomerase</keyword>
<keyword evidence="15" id="KW-1208">Phospholipid metabolism</keyword>
<dbReference type="SUPFAM" id="SSF55347">
    <property type="entry name" value="Glyceraldehyde-3-phosphate dehydrogenase-like, C-terminal domain"/>
    <property type="match status" value="1"/>
</dbReference>
<evidence type="ECO:0000256" key="16">
    <source>
        <dbReference type="ARBA" id="ARBA00070063"/>
    </source>
</evidence>
<dbReference type="GO" id="GO:0008654">
    <property type="term" value="P:phospholipid biosynthetic process"/>
    <property type="evidence" value="ECO:0007669"/>
    <property type="project" value="UniProtKB-KW"/>
</dbReference>
<evidence type="ECO:0000256" key="11">
    <source>
        <dbReference type="ARBA" id="ARBA00023027"/>
    </source>
</evidence>
<dbReference type="SUPFAM" id="SSF51735">
    <property type="entry name" value="NAD(P)-binding Rossmann-fold domains"/>
    <property type="match status" value="1"/>
</dbReference>
<dbReference type="Pfam" id="PF01658">
    <property type="entry name" value="Inos-1-P_synth"/>
    <property type="match status" value="1"/>
</dbReference>
<name>A0A0C5K7Y7_9TRYP</name>
<comment type="pathway">
    <text evidence="4">Polyol metabolism; myo-inositol biosynthesis; myo-inositol from D-glucose 6-phosphate: step 1/2.</text>
</comment>
<keyword evidence="13" id="KW-0594">Phospholipid biosynthesis</keyword>
<dbReference type="EC" id="5.5.1.4" evidence="7"/>
<evidence type="ECO:0000256" key="2">
    <source>
        <dbReference type="ARBA" id="ARBA00001911"/>
    </source>
</evidence>
<accession>A0A0C5K7Y7</accession>
<dbReference type="Gene3D" id="3.30.360.10">
    <property type="entry name" value="Dihydrodipicolinate Reductase, domain 2"/>
    <property type="match status" value="1"/>
</dbReference>
<dbReference type="Gene3D" id="3.40.50.720">
    <property type="entry name" value="NAD(P)-binding Rossmann-like Domain"/>
    <property type="match status" value="1"/>
</dbReference>
<protein>
    <recommendedName>
        <fullName evidence="16">Inositol-3-phosphate synthase</fullName>
        <ecNumber evidence="7">5.5.1.4</ecNumber>
    </recommendedName>
</protein>
<keyword evidence="9" id="KW-0444">Lipid biosynthesis</keyword>
<evidence type="ECO:0000256" key="13">
    <source>
        <dbReference type="ARBA" id="ARBA00023209"/>
    </source>
</evidence>
<evidence type="ECO:0000256" key="15">
    <source>
        <dbReference type="ARBA" id="ARBA00023264"/>
    </source>
</evidence>
<dbReference type="Pfam" id="PF07994">
    <property type="entry name" value="NAD_binding_5"/>
    <property type="match status" value="1"/>
</dbReference>
<dbReference type="VEuPathDB" id="TriTrypDB:ADEAN_000527800"/>
<dbReference type="GO" id="GO:0005737">
    <property type="term" value="C:cytoplasm"/>
    <property type="evidence" value="ECO:0007669"/>
    <property type="project" value="UniProtKB-SubCell"/>
</dbReference>
<dbReference type="InterPro" id="IPR002587">
    <property type="entry name" value="Myo-inos-1-P_Synthase"/>
</dbReference>
<comment type="cofactor">
    <cofactor evidence="2">
        <name>NAD(+)</name>
        <dbReference type="ChEBI" id="CHEBI:57540"/>
    </cofactor>
</comment>
<dbReference type="GO" id="GO:0004512">
    <property type="term" value="F:inositol-3-phosphate synthase activity"/>
    <property type="evidence" value="ECO:0007669"/>
    <property type="project" value="UniProtKB-EC"/>
</dbReference>
<dbReference type="PANTHER" id="PTHR11510">
    <property type="entry name" value="MYO-INOSITOL-1 PHOSPHATE SYNTHASE"/>
    <property type="match status" value="1"/>
</dbReference>